<sequence>MTTEPSRARAGEVQHGLGRLLSHLQESGDDLVAEGEKQRLVVEFVRDLQARAPGGDEGRCATTTGGALAPATVCCASHRGRPGRGVPRGGRPVNSTA</sequence>
<organism evidence="2 3">
    <name type="scientific">[Kitasatospora] papulosa</name>
    <dbReference type="NCBI Taxonomy" id="1464011"/>
    <lineage>
        <taxon>Bacteria</taxon>
        <taxon>Bacillati</taxon>
        <taxon>Actinomycetota</taxon>
        <taxon>Actinomycetes</taxon>
        <taxon>Kitasatosporales</taxon>
        <taxon>Streptomycetaceae</taxon>
        <taxon>Streptomyces</taxon>
    </lineage>
</organism>
<dbReference type="Proteomes" id="UP001622496">
    <property type="component" value="Chromosome"/>
</dbReference>
<evidence type="ECO:0000313" key="3">
    <source>
        <dbReference type="Proteomes" id="UP001622496"/>
    </source>
</evidence>
<name>A0ABZ1KEX7_9ACTN</name>
<accession>A0ABZ1KEX7</accession>
<keyword evidence="3" id="KW-1185">Reference proteome</keyword>
<gene>
    <name evidence="2" type="ORF">OG560_33665</name>
</gene>
<dbReference type="RefSeq" id="WP_362562315.1">
    <property type="nucleotide sequence ID" value="NZ_CP108135.1"/>
</dbReference>
<dbReference type="EMBL" id="CP108135">
    <property type="protein sequence ID" value="WTP70103.1"/>
    <property type="molecule type" value="Genomic_DNA"/>
</dbReference>
<proteinExistence type="predicted"/>
<reference evidence="2 3" key="1">
    <citation type="submission" date="2022-10" db="EMBL/GenBank/DDBJ databases">
        <title>The complete genomes of actinobacterial strains from the NBC collection.</title>
        <authorList>
            <person name="Joergensen T.S."/>
            <person name="Alvarez Arevalo M."/>
            <person name="Sterndorff E.B."/>
            <person name="Faurdal D."/>
            <person name="Vuksanovic O."/>
            <person name="Mourched A.-S."/>
            <person name="Charusanti P."/>
            <person name="Shaw S."/>
            <person name="Blin K."/>
            <person name="Weber T."/>
        </authorList>
    </citation>
    <scope>NUCLEOTIDE SEQUENCE [LARGE SCALE GENOMIC DNA]</scope>
    <source>
        <strain evidence="2 3">NBC_00185</strain>
    </source>
</reference>
<feature type="region of interest" description="Disordered" evidence="1">
    <location>
        <begin position="76"/>
        <end position="97"/>
    </location>
</feature>
<protein>
    <submittedName>
        <fullName evidence="2">Uncharacterized protein</fullName>
    </submittedName>
</protein>
<evidence type="ECO:0000256" key="1">
    <source>
        <dbReference type="SAM" id="MobiDB-lite"/>
    </source>
</evidence>
<evidence type="ECO:0000313" key="2">
    <source>
        <dbReference type="EMBL" id="WTP70103.1"/>
    </source>
</evidence>